<accession>A0ABN1G4K9</accession>
<keyword evidence="1" id="KW-1133">Transmembrane helix</keyword>
<organism evidence="2 3">
    <name type="scientific">Craurococcus roseus</name>
    <dbReference type="NCBI Taxonomy" id="77585"/>
    <lineage>
        <taxon>Bacteria</taxon>
        <taxon>Pseudomonadati</taxon>
        <taxon>Pseudomonadota</taxon>
        <taxon>Alphaproteobacteria</taxon>
        <taxon>Acetobacterales</taxon>
        <taxon>Acetobacteraceae</taxon>
        <taxon>Craurococcus</taxon>
    </lineage>
</organism>
<feature type="transmembrane region" description="Helical" evidence="1">
    <location>
        <begin position="29"/>
        <end position="52"/>
    </location>
</feature>
<feature type="transmembrane region" description="Helical" evidence="1">
    <location>
        <begin position="399"/>
        <end position="417"/>
    </location>
</feature>
<feature type="transmembrane region" description="Helical" evidence="1">
    <location>
        <begin position="171"/>
        <end position="187"/>
    </location>
</feature>
<feature type="transmembrane region" description="Helical" evidence="1">
    <location>
        <begin position="423"/>
        <end position="443"/>
    </location>
</feature>
<proteinExistence type="predicted"/>
<feature type="transmembrane region" description="Helical" evidence="1">
    <location>
        <begin position="72"/>
        <end position="104"/>
    </location>
</feature>
<feature type="transmembrane region" description="Helical" evidence="1">
    <location>
        <begin position="455"/>
        <end position="472"/>
    </location>
</feature>
<keyword evidence="3" id="KW-1185">Reference proteome</keyword>
<sequence>MSNSETVGGFGRPRPLAAGGRGLSPQGQLLLAAAVFLACLAPAAINGFPVVFPDTEGYVVAADVFRPQFIRAFGYGAFVGATGGVWSLWLTVAAQAALTAWLVARAVALDSARWPQAWHAPVALALLAVVLLSHAPWLAAWVQPDLFSGLMLLSLLLLVEHHDALGRVERVLLFALLVGCATVHLTHPPLLAGLGLFALGAWAVAWLARSGPTVVRRVRRTAALTLVAAALGWGALGAANYITYRSFSASLGGSVFLFARLAADGDAATALRPGCEAGKPWAACGFLDRFNLTADEFLWRGWSPLTEMGDAPSFMREAAEINPVLIRSIWPQWLAASARRTVQQLGSFELGDGMDDEGPWMLGGVLPDIGLARVTDAAAATRQATDDLRPLMPRHAAEALALAGLLALAGILVFGAVRRRPELWWPALVFLAVYLGNAALIALGGEVHDRYGARLVWLAPLLAGLLALRAAHPPSAWA</sequence>
<evidence type="ECO:0000313" key="3">
    <source>
        <dbReference type="Proteomes" id="UP001501588"/>
    </source>
</evidence>
<dbReference type="RefSeq" id="WP_343897885.1">
    <property type="nucleotide sequence ID" value="NZ_BAAAFZ010000093.1"/>
</dbReference>
<protein>
    <submittedName>
        <fullName evidence="2">Uncharacterized protein</fullName>
    </submittedName>
</protein>
<evidence type="ECO:0000313" key="2">
    <source>
        <dbReference type="EMBL" id="GAA0604043.1"/>
    </source>
</evidence>
<feature type="transmembrane region" description="Helical" evidence="1">
    <location>
        <begin position="193"/>
        <end position="209"/>
    </location>
</feature>
<feature type="transmembrane region" description="Helical" evidence="1">
    <location>
        <begin position="221"/>
        <end position="241"/>
    </location>
</feature>
<comment type="caution">
    <text evidence="2">The sequence shown here is derived from an EMBL/GenBank/DDBJ whole genome shotgun (WGS) entry which is preliminary data.</text>
</comment>
<feature type="transmembrane region" description="Helical" evidence="1">
    <location>
        <begin position="141"/>
        <end position="159"/>
    </location>
</feature>
<gene>
    <name evidence="2" type="ORF">GCM10009416_47080</name>
</gene>
<dbReference type="EMBL" id="BAAAFZ010000093">
    <property type="protein sequence ID" value="GAA0604043.1"/>
    <property type="molecule type" value="Genomic_DNA"/>
</dbReference>
<name>A0ABN1G4K9_9PROT</name>
<keyword evidence="1" id="KW-0472">Membrane</keyword>
<keyword evidence="1" id="KW-0812">Transmembrane</keyword>
<dbReference type="Proteomes" id="UP001501588">
    <property type="component" value="Unassembled WGS sequence"/>
</dbReference>
<reference evidence="2 3" key="1">
    <citation type="journal article" date="2019" name="Int. J. Syst. Evol. Microbiol.">
        <title>The Global Catalogue of Microorganisms (GCM) 10K type strain sequencing project: providing services to taxonomists for standard genome sequencing and annotation.</title>
        <authorList>
            <consortium name="The Broad Institute Genomics Platform"/>
            <consortium name="The Broad Institute Genome Sequencing Center for Infectious Disease"/>
            <person name="Wu L."/>
            <person name="Ma J."/>
        </authorList>
    </citation>
    <scope>NUCLEOTIDE SEQUENCE [LARGE SCALE GENOMIC DNA]</scope>
    <source>
        <strain evidence="2 3">JCM 9933</strain>
    </source>
</reference>
<evidence type="ECO:0000256" key="1">
    <source>
        <dbReference type="SAM" id="Phobius"/>
    </source>
</evidence>